<evidence type="ECO:0000313" key="4">
    <source>
        <dbReference type="Proteomes" id="UP000813420"/>
    </source>
</evidence>
<dbReference type="PANTHER" id="PTHR30217">
    <property type="entry name" value="PEPTIDASE U32 FAMILY"/>
    <property type="match status" value="1"/>
</dbReference>
<name>A0A9D3AIP9_9FIRM</name>
<organism evidence="3 4">
    <name type="scientific">Merdimonas faecis</name>
    <dbReference type="NCBI Taxonomy" id="1653435"/>
    <lineage>
        <taxon>Bacteria</taxon>
        <taxon>Bacillati</taxon>
        <taxon>Bacillota</taxon>
        <taxon>Clostridia</taxon>
        <taxon>Lachnospirales</taxon>
        <taxon>Lachnospiraceae</taxon>
        <taxon>Merdimonas</taxon>
    </lineage>
</organism>
<proteinExistence type="predicted"/>
<protein>
    <submittedName>
        <fullName evidence="3">DUF3656 domain-containing protein</fullName>
    </submittedName>
</protein>
<dbReference type="PROSITE" id="PS01276">
    <property type="entry name" value="PEPTIDASE_U32"/>
    <property type="match status" value="1"/>
</dbReference>
<dbReference type="Pfam" id="PF01136">
    <property type="entry name" value="Peptidase_U32"/>
    <property type="match status" value="1"/>
</dbReference>
<dbReference type="Pfam" id="PF12392">
    <property type="entry name" value="DUF3656"/>
    <property type="match status" value="1"/>
</dbReference>
<accession>A0A9D3AIP9</accession>
<comment type="caution">
    <text evidence="3">The sequence shown here is derived from an EMBL/GenBank/DDBJ whole genome shotgun (WGS) entry which is preliminary data.</text>
</comment>
<dbReference type="PANTHER" id="PTHR30217:SF10">
    <property type="entry name" value="23S RRNA 5-HYDROXYCYTIDINE C2501 SYNTHASE"/>
    <property type="match status" value="1"/>
</dbReference>
<dbReference type="InterPro" id="IPR020988">
    <property type="entry name" value="Pept_U32_collagenase"/>
</dbReference>
<feature type="domain" description="Peptidase U32 collagenase" evidence="2">
    <location>
        <begin position="322"/>
        <end position="418"/>
    </location>
</feature>
<evidence type="ECO:0000259" key="2">
    <source>
        <dbReference type="Pfam" id="PF12392"/>
    </source>
</evidence>
<dbReference type="InterPro" id="IPR001539">
    <property type="entry name" value="Peptidase_U32"/>
</dbReference>
<feature type="region of interest" description="Disordered" evidence="1">
    <location>
        <begin position="430"/>
        <end position="449"/>
    </location>
</feature>
<evidence type="ECO:0000256" key="1">
    <source>
        <dbReference type="SAM" id="MobiDB-lite"/>
    </source>
</evidence>
<evidence type="ECO:0000313" key="3">
    <source>
        <dbReference type="EMBL" id="HJH49639.1"/>
    </source>
</evidence>
<reference evidence="3" key="1">
    <citation type="journal article" date="2021" name="PeerJ">
        <title>Extensive microbial diversity within the chicken gut microbiome revealed by metagenomics and culture.</title>
        <authorList>
            <person name="Gilroy R."/>
            <person name="Ravi A."/>
            <person name="Getino M."/>
            <person name="Pursley I."/>
            <person name="Horton D.L."/>
            <person name="Alikhan N.F."/>
            <person name="Baker D."/>
            <person name="Gharbi K."/>
            <person name="Hall N."/>
            <person name="Watson M."/>
            <person name="Adriaenssens E.M."/>
            <person name="Foster-Nyarko E."/>
            <person name="Jarju S."/>
            <person name="Secka A."/>
            <person name="Antonio M."/>
            <person name="Oren A."/>
            <person name="Chaudhuri R.R."/>
            <person name="La Ragione R."/>
            <person name="Hildebrand F."/>
            <person name="Pallen M.J."/>
        </authorList>
    </citation>
    <scope>NUCLEOTIDE SEQUENCE</scope>
    <source>
        <strain evidence="3">USAMLcec4-12693</strain>
    </source>
</reference>
<dbReference type="EMBL" id="DYXE01000050">
    <property type="protein sequence ID" value="HJH49639.1"/>
    <property type="molecule type" value="Genomic_DNA"/>
</dbReference>
<reference evidence="3" key="2">
    <citation type="submission" date="2021-09" db="EMBL/GenBank/DDBJ databases">
        <authorList>
            <person name="Gilroy R."/>
        </authorList>
    </citation>
    <scope>NUCLEOTIDE SEQUENCE</scope>
    <source>
        <strain evidence="3">USAMLcec4-12693</strain>
    </source>
</reference>
<gene>
    <name evidence="3" type="ORF">K8V39_05180</name>
</gene>
<dbReference type="AlphaFoldDB" id="A0A9D3AIP9"/>
<sequence>MKEQVVEILAPAGNKDALLAAVRAGADAVYVGGSRFGARAYAANFTEEELLFALDYVHMKERKLYLTVNTLVKQSEIDNVYDFLLPFYRQGLDGVIVQDFGVGTVIRQAFPDLELHASTQMAVTGADGAAFLQGNGYVRVVPAREISLPEIRKIKEKTGLSVECFVHGALCYCYSGQCLLSSMIGGRSGNRGQCAQPCRLPYSVKEGRPSDLMSLKDLCTIDLLPELLDAGIDSFKIEGRMKQPDYVAGTVEIYRKYADLCLAGERPYQVSEEDRRRLLGAYQRRGYTEGYYRQHNGKQMISLKRPKAREYAEGTKDAAGALPEIKEKINGKLIFSPEKHVKLLLESKRCSLEYEGPVPEPAKKQPLDPQRVEKQMRKTGNSAFQFEQLDIQMEGAFFLPMQALNELRRKGLEKLEWEILKAYHRESPGMLLRNPEKGEETPAPESRSAVEREPVLAVLVQTVPQLQAALSIPGVERIYVDSMTGNRPAVRNIMEDSRKNPDRRAPGYYLAMPYIFREETKTKFERDYQEALRDYDGVLIRNLESLKWLQDREYKKPVRSDYNLYACNRRSRDFLIGEGLEAVTASVELNFKELRELGIEGQTLIAYGYQPVMLTANCIKRTTGGCEKGPGYLYITDRYRKKFAVKACCDYCYNIIYNSAPLFLADQAEKILELRPGEVRLDFSTERPEEVIKMAGIYQRAFLNGERVGVPEMEFTRGHTKRGVK</sequence>
<dbReference type="Proteomes" id="UP000813420">
    <property type="component" value="Unassembled WGS sequence"/>
</dbReference>
<dbReference type="RefSeq" id="WP_277271880.1">
    <property type="nucleotide sequence ID" value="NZ_DYXE01000050.1"/>
</dbReference>
<dbReference type="InterPro" id="IPR051454">
    <property type="entry name" value="RNA/ubiquinone_mod_enzymes"/>
</dbReference>